<evidence type="ECO:0000313" key="2">
    <source>
        <dbReference type="RefSeq" id="XP_026664299.2"/>
    </source>
</evidence>
<accession>A0A8B8J9Q7</accession>
<name>A0A8B8J9Q7_PHODC</name>
<keyword evidence="1" id="KW-1185">Reference proteome</keyword>
<organism evidence="1 2">
    <name type="scientific">Phoenix dactylifera</name>
    <name type="common">Date palm</name>
    <dbReference type="NCBI Taxonomy" id="42345"/>
    <lineage>
        <taxon>Eukaryota</taxon>
        <taxon>Viridiplantae</taxon>
        <taxon>Streptophyta</taxon>
        <taxon>Embryophyta</taxon>
        <taxon>Tracheophyta</taxon>
        <taxon>Spermatophyta</taxon>
        <taxon>Magnoliopsida</taxon>
        <taxon>Liliopsida</taxon>
        <taxon>Arecaceae</taxon>
        <taxon>Coryphoideae</taxon>
        <taxon>Phoeniceae</taxon>
        <taxon>Phoenix</taxon>
    </lineage>
</organism>
<protein>
    <submittedName>
        <fullName evidence="2">Uncharacterized protein LOC113463391</fullName>
    </submittedName>
</protein>
<gene>
    <name evidence="2" type="primary">LOC113463391</name>
</gene>
<dbReference type="KEGG" id="pda:113463391"/>
<sequence>MGFPDNQSPWPSSSSFRRSNPLTLATLRLRCCLLPSSTSTTSNLLEEHQPSSVFLENSRKLWTIFKVQFQKLNGILRVLIALTMGHLQLSTYFVLDALNFCFWPALAKL</sequence>
<dbReference type="GeneID" id="113463391"/>
<dbReference type="AlphaFoldDB" id="A0A8B8J9Q7"/>
<proteinExistence type="predicted"/>
<reference evidence="2" key="1">
    <citation type="submission" date="2025-08" db="UniProtKB">
        <authorList>
            <consortium name="RefSeq"/>
        </authorList>
    </citation>
    <scope>IDENTIFICATION</scope>
    <source>
        <tissue evidence="2">Young leaves</tissue>
    </source>
</reference>
<evidence type="ECO:0000313" key="1">
    <source>
        <dbReference type="Proteomes" id="UP000228380"/>
    </source>
</evidence>
<dbReference type="Proteomes" id="UP000228380">
    <property type="component" value="Unplaced"/>
</dbReference>
<dbReference type="RefSeq" id="XP_026664299.2">
    <property type="nucleotide sequence ID" value="XM_026808498.2"/>
</dbReference>